<dbReference type="Gene3D" id="3.60.120.10">
    <property type="entry name" value="Anthranilate synthase"/>
    <property type="match status" value="1"/>
</dbReference>
<evidence type="ECO:0000256" key="5">
    <source>
        <dbReference type="ARBA" id="ARBA00041564"/>
    </source>
</evidence>
<dbReference type="PANTHER" id="PTHR42839">
    <property type="entry name" value="ISOCHORISMATE SYNTHASE ENTC"/>
    <property type="match status" value="1"/>
</dbReference>
<evidence type="ECO:0000313" key="7">
    <source>
        <dbReference type="EMBL" id="MDT0621321.1"/>
    </source>
</evidence>
<dbReference type="NCBIfam" id="TIGR00543">
    <property type="entry name" value="isochor_syn"/>
    <property type="match status" value="1"/>
</dbReference>
<comment type="catalytic activity">
    <reaction evidence="1">
        <text>chorismate = isochorismate</text>
        <dbReference type="Rhea" id="RHEA:18985"/>
        <dbReference type="ChEBI" id="CHEBI:29748"/>
        <dbReference type="ChEBI" id="CHEBI:29780"/>
        <dbReference type="EC" id="5.4.4.2"/>
    </reaction>
</comment>
<keyword evidence="4 7" id="KW-0413">Isomerase</keyword>
<dbReference type="Proteomes" id="UP001250662">
    <property type="component" value="Unassembled WGS sequence"/>
</dbReference>
<dbReference type="PANTHER" id="PTHR42839:SF2">
    <property type="entry name" value="ISOCHORISMATE SYNTHASE ENTC"/>
    <property type="match status" value="1"/>
</dbReference>
<comment type="similarity">
    <text evidence="2">Belongs to the isochorismate synthase family.</text>
</comment>
<gene>
    <name evidence="7" type="ORF">RM520_06785</name>
</gene>
<organism evidence="7 8">
    <name type="scientific">Croceitalea vernalis</name>
    <dbReference type="NCBI Taxonomy" id="3075599"/>
    <lineage>
        <taxon>Bacteria</taxon>
        <taxon>Pseudomonadati</taxon>
        <taxon>Bacteroidota</taxon>
        <taxon>Flavobacteriia</taxon>
        <taxon>Flavobacteriales</taxon>
        <taxon>Flavobacteriaceae</taxon>
        <taxon>Croceitalea</taxon>
    </lineage>
</organism>
<dbReference type="InterPro" id="IPR004561">
    <property type="entry name" value="IsoChor_synthase"/>
</dbReference>
<evidence type="ECO:0000313" key="8">
    <source>
        <dbReference type="Proteomes" id="UP001250662"/>
    </source>
</evidence>
<evidence type="ECO:0000256" key="4">
    <source>
        <dbReference type="ARBA" id="ARBA00023235"/>
    </source>
</evidence>
<dbReference type="SUPFAM" id="SSF56322">
    <property type="entry name" value="ADC synthase"/>
    <property type="match status" value="1"/>
</dbReference>
<evidence type="ECO:0000256" key="1">
    <source>
        <dbReference type="ARBA" id="ARBA00000799"/>
    </source>
</evidence>
<dbReference type="GO" id="GO:0008909">
    <property type="term" value="F:isochorismate synthase activity"/>
    <property type="evidence" value="ECO:0007669"/>
    <property type="project" value="UniProtKB-EC"/>
</dbReference>
<name>A0ABU3BGM1_9FLAO</name>
<dbReference type="Pfam" id="PF00425">
    <property type="entry name" value="Chorismate_bind"/>
    <property type="match status" value="1"/>
</dbReference>
<dbReference type="EMBL" id="JAVRHU010000002">
    <property type="protein sequence ID" value="MDT0621321.1"/>
    <property type="molecule type" value="Genomic_DNA"/>
</dbReference>
<dbReference type="InterPro" id="IPR005801">
    <property type="entry name" value="ADC_synthase"/>
</dbReference>
<comment type="caution">
    <text evidence="7">The sequence shown here is derived from an EMBL/GenBank/DDBJ whole genome shotgun (WGS) entry which is preliminary data.</text>
</comment>
<proteinExistence type="inferred from homology"/>
<dbReference type="RefSeq" id="WP_311387442.1">
    <property type="nucleotide sequence ID" value="NZ_JAVRHU010000002.1"/>
</dbReference>
<evidence type="ECO:0000259" key="6">
    <source>
        <dbReference type="Pfam" id="PF00425"/>
    </source>
</evidence>
<dbReference type="EC" id="5.4.4.2" evidence="3"/>
<feature type="domain" description="Chorismate-utilising enzyme C-terminal" evidence="6">
    <location>
        <begin position="103"/>
        <end position="345"/>
    </location>
</feature>
<protein>
    <recommendedName>
        <fullName evidence="3">isochorismate synthase</fullName>
        <ecNumber evidence="3">5.4.4.2</ecNumber>
    </recommendedName>
    <alternativeName>
        <fullName evidence="5">Isochorismate mutase</fullName>
    </alternativeName>
</protein>
<dbReference type="InterPro" id="IPR015890">
    <property type="entry name" value="Chorismate_C"/>
</dbReference>
<evidence type="ECO:0000256" key="3">
    <source>
        <dbReference type="ARBA" id="ARBA00012824"/>
    </source>
</evidence>
<reference evidence="7 8" key="1">
    <citation type="submission" date="2023-09" db="EMBL/GenBank/DDBJ databases">
        <authorList>
            <person name="Rey-Velasco X."/>
        </authorList>
    </citation>
    <scope>NUCLEOTIDE SEQUENCE [LARGE SCALE GENOMIC DNA]</scope>
    <source>
        <strain evidence="7 8">P007</strain>
    </source>
</reference>
<sequence>MHSPRKIEFESLIKKVENHKNDKLPLVMYCLPGDTVIRALFQKDDVLHHIKDFKERGFVFAPFDNSLQTIVLKSNTSYISDFEVSNQIESGKKEVVTNDEAFHLELVKKGIQEIRSGKLKKVVLSRQVQVETEKNELSIFKSALHKYPTALRYLWYHPKVGTWIGASPEQLLKVEGNQIHTTSLAGTLPVIDNNNPEWSQKEFIEQQMVTDFLKVEIAEFVNDIKTTKVSSVKAGKLWHLKTNITADLKSFDQLKPLLKRIHPSPAVCGVPKDLAKKFILEYESYRRNYYTGFLGELNLTQEHSTSLYVNLRCMSLDANQATIFIGGGITEASNPEMEWQETNNKCQTMLSLL</sequence>
<evidence type="ECO:0000256" key="2">
    <source>
        <dbReference type="ARBA" id="ARBA00005297"/>
    </source>
</evidence>
<keyword evidence="8" id="KW-1185">Reference proteome</keyword>
<accession>A0ABU3BGM1</accession>